<keyword evidence="2" id="KW-1185">Reference proteome</keyword>
<dbReference type="STRING" id="7234.B4GV82"/>
<dbReference type="EMBL" id="CH479192">
    <property type="protein sequence ID" value="EDW26619.1"/>
    <property type="molecule type" value="Genomic_DNA"/>
</dbReference>
<gene>
    <name evidence="1" type="primary">Dper\GL12890</name>
    <name evidence="1" type="ORF">Dper_GL12890</name>
</gene>
<reference evidence="1 2" key="1">
    <citation type="journal article" date="2007" name="Nature">
        <title>Evolution of genes and genomes on the Drosophila phylogeny.</title>
        <authorList>
            <consortium name="Drosophila 12 Genomes Consortium"/>
            <person name="Clark A.G."/>
            <person name="Eisen M.B."/>
            <person name="Smith D.R."/>
            <person name="Bergman C.M."/>
            <person name="Oliver B."/>
            <person name="Markow T.A."/>
            <person name="Kaufman T.C."/>
            <person name="Kellis M."/>
            <person name="Gelbart W."/>
            <person name="Iyer V.N."/>
            <person name="Pollard D.A."/>
            <person name="Sackton T.B."/>
            <person name="Larracuente A.M."/>
            <person name="Singh N.D."/>
            <person name="Abad J.P."/>
            <person name="Abt D.N."/>
            <person name="Adryan B."/>
            <person name="Aguade M."/>
            <person name="Akashi H."/>
            <person name="Anderson W.W."/>
            <person name="Aquadro C.F."/>
            <person name="Ardell D.H."/>
            <person name="Arguello R."/>
            <person name="Artieri C.G."/>
            <person name="Barbash D.A."/>
            <person name="Barker D."/>
            <person name="Barsanti P."/>
            <person name="Batterham P."/>
            <person name="Batzoglou S."/>
            <person name="Begun D."/>
            <person name="Bhutkar A."/>
            <person name="Blanco E."/>
            <person name="Bosak S.A."/>
            <person name="Bradley R.K."/>
            <person name="Brand A.D."/>
            <person name="Brent M.R."/>
            <person name="Brooks A.N."/>
            <person name="Brown R.H."/>
            <person name="Butlin R.K."/>
            <person name="Caggese C."/>
            <person name="Calvi B.R."/>
            <person name="Bernardo de Carvalho A."/>
            <person name="Caspi A."/>
            <person name="Castrezana S."/>
            <person name="Celniker S.E."/>
            <person name="Chang J.L."/>
            <person name="Chapple C."/>
            <person name="Chatterji S."/>
            <person name="Chinwalla A."/>
            <person name="Civetta A."/>
            <person name="Clifton S.W."/>
            <person name="Comeron J.M."/>
            <person name="Costello J.C."/>
            <person name="Coyne J.A."/>
            <person name="Daub J."/>
            <person name="David R.G."/>
            <person name="Delcher A.L."/>
            <person name="Delehaunty K."/>
            <person name="Do C.B."/>
            <person name="Ebling H."/>
            <person name="Edwards K."/>
            <person name="Eickbush T."/>
            <person name="Evans J.D."/>
            <person name="Filipski A."/>
            <person name="Findeiss S."/>
            <person name="Freyhult E."/>
            <person name="Fulton L."/>
            <person name="Fulton R."/>
            <person name="Garcia A.C."/>
            <person name="Gardiner A."/>
            <person name="Garfield D.A."/>
            <person name="Garvin B.E."/>
            <person name="Gibson G."/>
            <person name="Gilbert D."/>
            <person name="Gnerre S."/>
            <person name="Godfrey J."/>
            <person name="Good R."/>
            <person name="Gotea V."/>
            <person name="Gravely B."/>
            <person name="Greenberg A.J."/>
            <person name="Griffiths-Jones S."/>
            <person name="Gross S."/>
            <person name="Guigo R."/>
            <person name="Gustafson E.A."/>
            <person name="Haerty W."/>
            <person name="Hahn M.W."/>
            <person name="Halligan D.L."/>
            <person name="Halpern A.L."/>
            <person name="Halter G.M."/>
            <person name="Han M.V."/>
            <person name="Heger A."/>
            <person name="Hillier L."/>
            <person name="Hinrichs A.S."/>
            <person name="Holmes I."/>
            <person name="Hoskins R.A."/>
            <person name="Hubisz M.J."/>
            <person name="Hultmark D."/>
            <person name="Huntley M.A."/>
            <person name="Jaffe D.B."/>
            <person name="Jagadeeshan S."/>
            <person name="Jeck W.R."/>
            <person name="Johnson J."/>
            <person name="Jones C.D."/>
            <person name="Jordan W.C."/>
            <person name="Karpen G.H."/>
            <person name="Kataoka E."/>
            <person name="Keightley P.D."/>
            <person name="Kheradpour P."/>
            <person name="Kirkness E.F."/>
            <person name="Koerich L.B."/>
            <person name="Kristiansen K."/>
            <person name="Kudrna D."/>
            <person name="Kulathinal R.J."/>
            <person name="Kumar S."/>
            <person name="Kwok R."/>
            <person name="Lander E."/>
            <person name="Langley C.H."/>
            <person name="Lapoint R."/>
            <person name="Lazzaro B.P."/>
            <person name="Lee S.J."/>
            <person name="Levesque L."/>
            <person name="Li R."/>
            <person name="Lin C.F."/>
            <person name="Lin M.F."/>
            <person name="Lindblad-Toh K."/>
            <person name="Llopart A."/>
            <person name="Long M."/>
            <person name="Low L."/>
            <person name="Lozovsky E."/>
            <person name="Lu J."/>
            <person name="Luo M."/>
            <person name="Machado C.A."/>
            <person name="Makalowski W."/>
            <person name="Marzo M."/>
            <person name="Matsuda M."/>
            <person name="Matzkin L."/>
            <person name="McAllister B."/>
            <person name="McBride C.S."/>
            <person name="McKernan B."/>
            <person name="McKernan K."/>
            <person name="Mendez-Lago M."/>
            <person name="Minx P."/>
            <person name="Mollenhauer M.U."/>
            <person name="Montooth K."/>
            <person name="Mount S.M."/>
            <person name="Mu X."/>
            <person name="Myers E."/>
            <person name="Negre B."/>
            <person name="Newfeld S."/>
            <person name="Nielsen R."/>
            <person name="Noor M.A."/>
            <person name="O'Grady P."/>
            <person name="Pachter L."/>
            <person name="Papaceit M."/>
            <person name="Parisi M.J."/>
            <person name="Parisi M."/>
            <person name="Parts L."/>
            <person name="Pedersen J.S."/>
            <person name="Pesole G."/>
            <person name="Phillippy A.M."/>
            <person name="Ponting C.P."/>
            <person name="Pop M."/>
            <person name="Porcelli D."/>
            <person name="Powell J.R."/>
            <person name="Prohaska S."/>
            <person name="Pruitt K."/>
            <person name="Puig M."/>
            <person name="Quesneville H."/>
            <person name="Ram K.R."/>
            <person name="Rand D."/>
            <person name="Rasmussen M.D."/>
            <person name="Reed L.K."/>
            <person name="Reenan R."/>
            <person name="Reily A."/>
            <person name="Remington K.A."/>
            <person name="Rieger T.T."/>
            <person name="Ritchie M.G."/>
            <person name="Robin C."/>
            <person name="Rogers Y.H."/>
            <person name="Rohde C."/>
            <person name="Rozas J."/>
            <person name="Rubenfield M.J."/>
            <person name="Ruiz A."/>
            <person name="Russo S."/>
            <person name="Salzberg S.L."/>
            <person name="Sanchez-Gracia A."/>
            <person name="Saranga D.J."/>
            <person name="Sato H."/>
            <person name="Schaeffer S.W."/>
            <person name="Schatz M.C."/>
            <person name="Schlenke T."/>
            <person name="Schwartz R."/>
            <person name="Segarra C."/>
            <person name="Singh R.S."/>
            <person name="Sirot L."/>
            <person name="Sirota M."/>
            <person name="Sisneros N.B."/>
            <person name="Smith C.D."/>
            <person name="Smith T.F."/>
            <person name="Spieth J."/>
            <person name="Stage D.E."/>
            <person name="Stark A."/>
            <person name="Stephan W."/>
            <person name="Strausberg R.L."/>
            <person name="Strempel S."/>
            <person name="Sturgill D."/>
            <person name="Sutton G."/>
            <person name="Sutton G.G."/>
            <person name="Tao W."/>
            <person name="Teichmann S."/>
            <person name="Tobari Y.N."/>
            <person name="Tomimura Y."/>
            <person name="Tsolas J.M."/>
            <person name="Valente V.L."/>
            <person name="Venter E."/>
            <person name="Venter J.C."/>
            <person name="Vicario S."/>
            <person name="Vieira F.G."/>
            <person name="Vilella A.J."/>
            <person name="Villasante A."/>
            <person name="Walenz B."/>
            <person name="Wang J."/>
            <person name="Wasserman M."/>
            <person name="Watts T."/>
            <person name="Wilson D."/>
            <person name="Wilson R.K."/>
            <person name="Wing R.A."/>
            <person name="Wolfner M.F."/>
            <person name="Wong A."/>
            <person name="Wong G.K."/>
            <person name="Wu C.I."/>
            <person name="Wu G."/>
            <person name="Yamamoto D."/>
            <person name="Yang H.P."/>
            <person name="Yang S.P."/>
            <person name="Yorke J.A."/>
            <person name="Yoshida K."/>
            <person name="Zdobnov E."/>
            <person name="Zhang P."/>
            <person name="Zhang Y."/>
            <person name="Zimin A.V."/>
            <person name="Baldwin J."/>
            <person name="Abdouelleil A."/>
            <person name="Abdulkadir J."/>
            <person name="Abebe A."/>
            <person name="Abera B."/>
            <person name="Abreu J."/>
            <person name="Acer S.C."/>
            <person name="Aftuck L."/>
            <person name="Alexander A."/>
            <person name="An P."/>
            <person name="Anderson E."/>
            <person name="Anderson S."/>
            <person name="Arachi H."/>
            <person name="Azer M."/>
            <person name="Bachantsang P."/>
            <person name="Barry A."/>
            <person name="Bayul T."/>
            <person name="Berlin A."/>
            <person name="Bessette D."/>
            <person name="Bloom T."/>
            <person name="Blye J."/>
            <person name="Boguslavskiy L."/>
            <person name="Bonnet C."/>
            <person name="Boukhgalter B."/>
            <person name="Bourzgui I."/>
            <person name="Brown A."/>
            <person name="Cahill P."/>
            <person name="Channer S."/>
            <person name="Cheshatsang Y."/>
            <person name="Chuda L."/>
            <person name="Citroen M."/>
            <person name="Collymore A."/>
            <person name="Cooke P."/>
            <person name="Costello M."/>
            <person name="D'Aco K."/>
            <person name="Daza R."/>
            <person name="De Haan G."/>
            <person name="DeGray S."/>
            <person name="DeMaso C."/>
            <person name="Dhargay N."/>
            <person name="Dooley K."/>
            <person name="Dooley E."/>
            <person name="Doricent M."/>
            <person name="Dorje P."/>
            <person name="Dorjee K."/>
            <person name="Dupes A."/>
            <person name="Elong R."/>
            <person name="Falk J."/>
            <person name="Farina A."/>
            <person name="Faro S."/>
            <person name="Ferguson D."/>
            <person name="Fisher S."/>
            <person name="Foley C.D."/>
            <person name="Franke A."/>
            <person name="Friedrich D."/>
            <person name="Gadbois L."/>
            <person name="Gearin G."/>
            <person name="Gearin C.R."/>
            <person name="Giannoukos G."/>
            <person name="Goode T."/>
            <person name="Graham J."/>
            <person name="Grandbois E."/>
            <person name="Grewal S."/>
            <person name="Gyaltsen K."/>
            <person name="Hafez N."/>
            <person name="Hagos B."/>
            <person name="Hall J."/>
            <person name="Henson C."/>
            <person name="Hollinger A."/>
            <person name="Honan T."/>
            <person name="Huard M.D."/>
            <person name="Hughes L."/>
            <person name="Hurhula B."/>
            <person name="Husby M.E."/>
            <person name="Kamat A."/>
            <person name="Kanga B."/>
            <person name="Kashin S."/>
            <person name="Khazanovich D."/>
            <person name="Kisner P."/>
            <person name="Lance K."/>
            <person name="Lara M."/>
            <person name="Lee W."/>
            <person name="Lennon N."/>
            <person name="Letendre F."/>
            <person name="LeVine R."/>
            <person name="Lipovsky A."/>
            <person name="Liu X."/>
            <person name="Liu J."/>
            <person name="Liu S."/>
            <person name="Lokyitsang T."/>
            <person name="Lokyitsang Y."/>
            <person name="Lubonja R."/>
            <person name="Lui A."/>
            <person name="MacDonald P."/>
            <person name="Magnisalis V."/>
            <person name="Maru K."/>
            <person name="Matthews C."/>
            <person name="McCusker W."/>
            <person name="McDonough S."/>
            <person name="Mehta T."/>
            <person name="Meldrim J."/>
            <person name="Meneus L."/>
            <person name="Mihai O."/>
            <person name="Mihalev A."/>
            <person name="Mihova T."/>
            <person name="Mittelman R."/>
            <person name="Mlenga V."/>
            <person name="Montmayeur A."/>
            <person name="Mulrain L."/>
            <person name="Navidi A."/>
            <person name="Naylor J."/>
            <person name="Negash T."/>
            <person name="Nguyen T."/>
            <person name="Nguyen N."/>
            <person name="Nicol R."/>
            <person name="Norbu C."/>
            <person name="Norbu N."/>
            <person name="Novod N."/>
            <person name="O'Neill B."/>
            <person name="Osman S."/>
            <person name="Markiewicz E."/>
            <person name="Oyono O.L."/>
            <person name="Patti C."/>
            <person name="Phunkhang P."/>
            <person name="Pierre F."/>
            <person name="Priest M."/>
            <person name="Raghuraman S."/>
            <person name="Rege F."/>
            <person name="Reyes R."/>
            <person name="Rise C."/>
            <person name="Rogov P."/>
            <person name="Ross K."/>
            <person name="Ryan E."/>
            <person name="Settipalli S."/>
            <person name="Shea T."/>
            <person name="Sherpa N."/>
            <person name="Shi L."/>
            <person name="Shih D."/>
            <person name="Sparrow T."/>
            <person name="Spaulding J."/>
            <person name="Stalker J."/>
            <person name="Stange-Thomann N."/>
            <person name="Stavropoulos S."/>
            <person name="Stone C."/>
            <person name="Strader C."/>
            <person name="Tesfaye S."/>
            <person name="Thomson T."/>
            <person name="Thoulutsang Y."/>
            <person name="Thoulutsang D."/>
            <person name="Topham K."/>
            <person name="Topping I."/>
            <person name="Tsamla T."/>
            <person name="Vassiliev H."/>
            <person name="Vo A."/>
            <person name="Wangchuk T."/>
            <person name="Wangdi T."/>
            <person name="Weiand M."/>
            <person name="Wilkinson J."/>
            <person name="Wilson A."/>
            <person name="Yadav S."/>
            <person name="Young G."/>
            <person name="Yu Q."/>
            <person name="Zembek L."/>
            <person name="Zhong D."/>
            <person name="Zimmer A."/>
            <person name="Zwirko Z."/>
            <person name="Jaffe D.B."/>
            <person name="Alvarez P."/>
            <person name="Brockman W."/>
            <person name="Butler J."/>
            <person name="Chin C."/>
            <person name="Gnerre S."/>
            <person name="Grabherr M."/>
            <person name="Kleber M."/>
            <person name="Mauceli E."/>
            <person name="MacCallum I."/>
        </authorList>
    </citation>
    <scope>NUCLEOTIDE SEQUENCE [LARGE SCALE GENOMIC DNA]</scope>
    <source>
        <strain evidence="2">MSH-3 / Tucson 14011-0111.49</strain>
    </source>
</reference>
<dbReference type="HOGENOM" id="CLU_2673706_0_0_1"/>
<protein>
    <submittedName>
        <fullName evidence="1">GL12890</fullName>
    </submittedName>
</protein>
<proteinExistence type="predicted"/>
<dbReference type="Proteomes" id="UP000008744">
    <property type="component" value="Unassembled WGS sequence"/>
</dbReference>
<name>B4GV82_DROPE</name>
<organism evidence="2">
    <name type="scientific">Drosophila persimilis</name>
    <name type="common">Fruit fly</name>
    <dbReference type="NCBI Taxonomy" id="7234"/>
    <lineage>
        <taxon>Eukaryota</taxon>
        <taxon>Metazoa</taxon>
        <taxon>Ecdysozoa</taxon>
        <taxon>Arthropoda</taxon>
        <taxon>Hexapoda</taxon>
        <taxon>Insecta</taxon>
        <taxon>Pterygota</taxon>
        <taxon>Neoptera</taxon>
        <taxon>Endopterygota</taxon>
        <taxon>Diptera</taxon>
        <taxon>Brachycera</taxon>
        <taxon>Muscomorpha</taxon>
        <taxon>Ephydroidea</taxon>
        <taxon>Drosophilidae</taxon>
        <taxon>Drosophila</taxon>
        <taxon>Sophophora</taxon>
    </lineage>
</organism>
<accession>B4GV82</accession>
<evidence type="ECO:0000313" key="1">
    <source>
        <dbReference type="EMBL" id="EDW26619.1"/>
    </source>
</evidence>
<sequence>MFSSVDEDAAEAFCRIAESDCKSTQPVVRQLSADNRTILLMYLPRKKFRLCILDTIIESYLMWLRNTVIPKAVFF</sequence>
<evidence type="ECO:0000313" key="2">
    <source>
        <dbReference type="Proteomes" id="UP000008744"/>
    </source>
</evidence>
<dbReference type="AlphaFoldDB" id="B4GV82"/>